<evidence type="ECO:0000313" key="1">
    <source>
        <dbReference type="EMBL" id="EUJ23253.1"/>
    </source>
</evidence>
<sequence>MATQDELTKRLELKFKEVPNLTPETIKGWLDDALAQEGYASSESVPADKINAVLLTAQISGVEELAINTAHYFNFSDGEESITKANTSKNYLDILSVLRSKYQRLYAGDNAFRVMKRLDRL</sequence>
<dbReference type="Proteomes" id="UP000019249">
    <property type="component" value="Unassembled WGS sequence"/>
</dbReference>
<gene>
    <name evidence="1" type="ORF">MFLO_16075</name>
</gene>
<comment type="caution">
    <text evidence="1">The sequence shown here is derived from an EMBL/GenBank/DDBJ whole genome shotgun (WGS) entry which is preliminary data.</text>
</comment>
<evidence type="ECO:0000313" key="2">
    <source>
        <dbReference type="Proteomes" id="UP000019249"/>
    </source>
</evidence>
<organism evidence="1 2">
    <name type="scientific">Listeria floridensis FSL S10-1187</name>
    <dbReference type="NCBI Taxonomy" id="1265817"/>
    <lineage>
        <taxon>Bacteria</taxon>
        <taxon>Bacillati</taxon>
        <taxon>Bacillota</taxon>
        <taxon>Bacilli</taxon>
        <taxon>Bacillales</taxon>
        <taxon>Listeriaceae</taxon>
        <taxon>Listeria</taxon>
    </lineage>
</organism>
<dbReference type="EMBL" id="AODF01000076">
    <property type="protein sequence ID" value="EUJ23253.1"/>
    <property type="molecule type" value="Genomic_DNA"/>
</dbReference>
<protein>
    <submittedName>
        <fullName evidence="1">Phage protein</fullName>
    </submittedName>
</protein>
<accession>A0ABN0RB60</accession>
<name>A0ABN0RB60_9LIST</name>
<keyword evidence="2" id="KW-1185">Reference proteome</keyword>
<reference evidence="1 2" key="1">
    <citation type="journal article" date="2014" name="Int. J. Syst. Evol. Microbiol.">
        <title>Listeria floridensis sp. nov., Listeria aquatica sp. nov., Listeria cornellensis sp. nov., Listeria riparia sp. nov. and Listeria grandensis sp. nov., from agricultural and natural environments.</title>
        <authorList>
            <person name="den Bakker H.C."/>
            <person name="Warchocki S."/>
            <person name="Wright E.M."/>
            <person name="Allred A.F."/>
            <person name="Ahlstrom C."/>
            <person name="Manuel C.S."/>
            <person name="Stasiewicz M.J."/>
            <person name="Burrell A."/>
            <person name="Roof S."/>
            <person name="Strawn L."/>
            <person name="Fortes E.D."/>
            <person name="Nightingale K.K."/>
            <person name="Kephart D."/>
            <person name="Wiedmann M."/>
        </authorList>
    </citation>
    <scope>NUCLEOTIDE SEQUENCE [LARGE SCALE GENOMIC DNA]</scope>
    <source>
        <strain evidence="1 2">FSL S10-1187</strain>
    </source>
</reference>
<proteinExistence type="predicted"/>
<dbReference type="RefSeq" id="WP_036098711.1">
    <property type="nucleotide sequence ID" value="NZ_AODF01000076.1"/>
</dbReference>